<dbReference type="Proteomes" id="UP000249304">
    <property type="component" value="Unassembled WGS sequence"/>
</dbReference>
<dbReference type="PANTHER" id="PTHR43481">
    <property type="entry name" value="FRUCTOSE-1-PHOSPHATE PHOSPHATASE"/>
    <property type="match status" value="1"/>
</dbReference>
<dbReference type="AlphaFoldDB" id="A0A2W2EAP9"/>
<dbReference type="CDD" id="cd07505">
    <property type="entry name" value="HAD_BPGM-like"/>
    <property type="match status" value="1"/>
</dbReference>
<dbReference type="InterPro" id="IPR036412">
    <property type="entry name" value="HAD-like_sf"/>
</dbReference>
<dbReference type="SUPFAM" id="SSF56784">
    <property type="entry name" value="HAD-like"/>
    <property type="match status" value="1"/>
</dbReference>
<keyword evidence="2" id="KW-1185">Reference proteome</keyword>
<keyword evidence="1" id="KW-0378">Hydrolase</keyword>
<dbReference type="SFLD" id="SFLDG01129">
    <property type="entry name" value="C1.5:_HAD__Beta-PGM__Phosphata"/>
    <property type="match status" value="1"/>
</dbReference>
<dbReference type="SFLD" id="SFLDG01135">
    <property type="entry name" value="C1.5.6:_HAD__Beta-PGM__Phospha"/>
    <property type="match status" value="1"/>
</dbReference>
<dbReference type="GO" id="GO:0050308">
    <property type="term" value="F:sugar-phosphatase activity"/>
    <property type="evidence" value="ECO:0007669"/>
    <property type="project" value="TreeGrafter"/>
</dbReference>
<protein>
    <submittedName>
        <fullName evidence="1">Hydrolase</fullName>
    </submittedName>
</protein>
<dbReference type="EMBL" id="POUD01000254">
    <property type="protein sequence ID" value="PZG09048.1"/>
    <property type="molecule type" value="Genomic_DNA"/>
</dbReference>
<proteinExistence type="predicted"/>
<organism evidence="1 2">
    <name type="scientific">Nonomuraea aridisoli</name>
    <dbReference type="NCBI Taxonomy" id="2070368"/>
    <lineage>
        <taxon>Bacteria</taxon>
        <taxon>Bacillati</taxon>
        <taxon>Actinomycetota</taxon>
        <taxon>Actinomycetes</taxon>
        <taxon>Streptosporangiales</taxon>
        <taxon>Streptosporangiaceae</taxon>
        <taxon>Nonomuraea</taxon>
    </lineage>
</organism>
<dbReference type="InterPro" id="IPR051806">
    <property type="entry name" value="HAD-like_SPP"/>
</dbReference>
<name>A0A2W2EAP9_9ACTN</name>
<gene>
    <name evidence="1" type="ORF">C1J01_38225</name>
</gene>
<dbReference type="InterPro" id="IPR006439">
    <property type="entry name" value="HAD-SF_hydro_IA"/>
</dbReference>
<dbReference type="InterPro" id="IPR023214">
    <property type="entry name" value="HAD_sf"/>
</dbReference>
<dbReference type="PANTHER" id="PTHR43481:SF4">
    <property type="entry name" value="GLYCEROL-1-PHOSPHATE PHOSPHOHYDROLASE 1-RELATED"/>
    <property type="match status" value="1"/>
</dbReference>
<dbReference type="Gene3D" id="1.10.150.240">
    <property type="entry name" value="Putative phosphatase, domain 2"/>
    <property type="match status" value="1"/>
</dbReference>
<sequence length="214" mass="22401">MPSEPDAVLFDMDGTLVDTEGLWWQAVDAVAASLGRPLSPADTPHVHGRTIEDVAAYLLPEDLPEDLPEGLPDGAAALTARLTDAFAGRLRRELPVVRGAPELLAGLAAASIPTALVSASPRSIVELVLPRLGHTFDVVMANEDTARGKPHPDPYLEAARRLGAAPGRCVAVEDSPAGVAAATAAGCRVVVVSPREGLPSLDRVCSERRADERT</sequence>
<reference evidence="1 2" key="1">
    <citation type="submission" date="2018-01" db="EMBL/GenBank/DDBJ databases">
        <title>Draft genome sequence of Nonomuraea sp. KC333.</title>
        <authorList>
            <person name="Sahin N."/>
            <person name="Saygin H."/>
            <person name="Ay H."/>
        </authorList>
    </citation>
    <scope>NUCLEOTIDE SEQUENCE [LARGE SCALE GENOMIC DNA]</scope>
    <source>
        <strain evidence="1 2">KC333</strain>
    </source>
</reference>
<dbReference type="OrthoDB" id="9812856at2"/>
<dbReference type="InterPro" id="IPR023198">
    <property type="entry name" value="PGP-like_dom2"/>
</dbReference>
<dbReference type="RefSeq" id="WP_111183853.1">
    <property type="nucleotide sequence ID" value="NZ_POUD01000254.1"/>
</dbReference>
<comment type="caution">
    <text evidence="1">The sequence shown here is derived from an EMBL/GenBank/DDBJ whole genome shotgun (WGS) entry which is preliminary data.</text>
</comment>
<accession>A0A2W2EAP9</accession>
<dbReference type="SFLD" id="SFLDS00003">
    <property type="entry name" value="Haloacid_Dehalogenase"/>
    <property type="match status" value="1"/>
</dbReference>
<evidence type="ECO:0000313" key="2">
    <source>
        <dbReference type="Proteomes" id="UP000249304"/>
    </source>
</evidence>
<dbReference type="Pfam" id="PF00702">
    <property type="entry name" value="Hydrolase"/>
    <property type="match status" value="1"/>
</dbReference>
<dbReference type="Gene3D" id="3.40.50.1000">
    <property type="entry name" value="HAD superfamily/HAD-like"/>
    <property type="match status" value="1"/>
</dbReference>
<dbReference type="NCBIfam" id="TIGR01509">
    <property type="entry name" value="HAD-SF-IA-v3"/>
    <property type="match status" value="1"/>
</dbReference>
<evidence type="ECO:0000313" key="1">
    <source>
        <dbReference type="EMBL" id="PZG09048.1"/>
    </source>
</evidence>